<feature type="region of interest" description="Disordered" evidence="10">
    <location>
        <begin position="350"/>
        <end position="470"/>
    </location>
</feature>
<feature type="transmembrane region" description="Helical" evidence="11">
    <location>
        <begin position="47"/>
        <end position="66"/>
    </location>
</feature>
<proteinExistence type="inferred from homology"/>
<comment type="similarity">
    <text evidence="3">Belongs to the TVP38/TMEM64 family.</text>
</comment>
<feature type="transmembrane region" description="Helical" evidence="11">
    <location>
        <begin position="86"/>
        <end position="103"/>
    </location>
</feature>
<sequence>MGLGNWARNEWSDAKEAAREIWQFVRTHNWKQSARSSLQRKYWSQFSVWWVVGIICVVAVALLAIFRDQIVEKFDPHKDAIVKFPASWVIPIVVLIVLSFPPLGGHEIVLLVVGLIWGIWIGFAIACAGTFLGEVACYYVFRYFLTDHAAKIERKNVFYACVARMMRHGSLWIIIVVRFSAVPGHVVTAIQSTVGMSIWIYSIAIIVSLPKQLAVVWLGYEFGVNKHNSDPAKAKEQKIISLSVFFGTALATVLALYIVYMRARKLYPEVLRDMSETETSSKLSLAESGAPLGTGDELEYGSGGGTTLGRRRSLAEAAWDASWRPDLEIGHGHGHGDNYLGAGDSSPRHLAAIEDPWDSSSPAMKRDWTTDDRIEDVSRPPRRDRKDDQVPNPESRRLRAASGSDGGESDDNAASSSSPYHPLPLRSASEMSAAQRAAAAAVAAAAAAGTGTGTAADRPPPPNMYHGGRI</sequence>
<feature type="transmembrane region" description="Helical" evidence="11">
    <location>
        <begin position="115"/>
        <end position="141"/>
    </location>
</feature>
<feature type="region of interest" description="Disordered" evidence="10">
    <location>
        <begin position="282"/>
        <end position="308"/>
    </location>
</feature>
<comment type="function">
    <text evidence="1">Golgi membrane protein involved in vesicular trafficking and spindle migration.</text>
</comment>
<dbReference type="OrthoDB" id="166803at2759"/>
<evidence type="ECO:0000256" key="9">
    <source>
        <dbReference type="ARBA" id="ARBA00023136"/>
    </source>
</evidence>
<name>A0A9P6VSY3_RHOMI</name>
<feature type="transmembrane region" description="Helical" evidence="11">
    <location>
        <begin position="198"/>
        <end position="218"/>
    </location>
</feature>
<feature type="transmembrane region" description="Helical" evidence="11">
    <location>
        <begin position="239"/>
        <end position="260"/>
    </location>
</feature>
<dbReference type="EMBL" id="PUHQ01000168">
    <property type="protein sequence ID" value="KAG0653946.1"/>
    <property type="molecule type" value="Genomic_DNA"/>
</dbReference>
<evidence type="ECO:0000256" key="6">
    <source>
        <dbReference type="ARBA" id="ARBA00022692"/>
    </source>
</evidence>
<dbReference type="PANTHER" id="PTHR47549">
    <property type="entry name" value="GOLGI APPARATUS MEMBRANE PROTEIN TVP38-RELATED"/>
    <property type="match status" value="1"/>
</dbReference>
<evidence type="ECO:0000313" key="14">
    <source>
        <dbReference type="Proteomes" id="UP000777482"/>
    </source>
</evidence>
<feature type="domain" description="VTT" evidence="12">
    <location>
        <begin position="106"/>
        <end position="220"/>
    </location>
</feature>
<feature type="compositionally biased region" description="Basic and acidic residues" evidence="10">
    <location>
        <begin position="364"/>
        <end position="397"/>
    </location>
</feature>
<feature type="transmembrane region" description="Helical" evidence="11">
    <location>
        <begin position="171"/>
        <end position="192"/>
    </location>
</feature>
<gene>
    <name evidence="13" type="ORF">C6P46_002053</name>
</gene>
<dbReference type="PANTHER" id="PTHR47549:SF2">
    <property type="entry name" value="GOLGI APPARATUS MEMBRANE PROTEIN TVP38"/>
    <property type="match status" value="1"/>
</dbReference>
<dbReference type="InterPro" id="IPR032816">
    <property type="entry name" value="VTT_dom"/>
</dbReference>
<organism evidence="13 14">
    <name type="scientific">Rhodotorula mucilaginosa</name>
    <name type="common">Yeast</name>
    <name type="synonym">Rhodotorula rubra</name>
    <dbReference type="NCBI Taxonomy" id="5537"/>
    <lineage>
        <taxon>Eukaryota</taxon>
        <taxon>Fungi</taxon>
        <taxon>Dikarya</taxon>
        <taxon>Basidiomycota</taxon>
        <taxon>Pucciniomycotina</taxon>
        <taxon>Microbotryomycetes</taxon>
        <taxon>Sporidiobolales</taxon>
        <taxon>Sporidiobolaceae</taxon>
        <taxon>Rhodotorula</taxon>
    </lineage>
</organism>
<evidence type="ECO:0000313" key="13">
    <source>
        <dbReference type="EMBL" id="KAG0653946.1"/>
    </source>
</evidence>
<accession>A0A9P6VSY3</accession>
<evidence type="ECO:0000259" key="12">
    <source>
        <dbReference type="Pfam" id="PF09335"/>
    </source>
</evidence>
<evidence type="ECO:0000256" key="3">
    <source>
        <dbReference type="ARBA" id="ARBA00008640"/>
    </source>
</evidence>
<protein>
    <recommendedName>
        <fullName evidence="4">Golgi apparatus membrane protein TVP38</fullName>
    </recommendedName>
    <alternativeName>
        <fullName evidence="5">Golgi apparatus membrane protein tvp38</fullName>
    </alternativeName>
</protein>
<comment type="subcellular location">
    <subcellularLocation>
        <location evidence="2">Golgi apparatus membrane</location>
        <topology evidence="2">Multi-pass membrane protein</topology>
    </subcellularLocation>
</comment>
<reference evidence="13 14" key="1">
    <citation type="submission" date="2020-11" db="EMBL/GenBank/DDBJ databases">
        <title>Kefir isolates.</title>
        <authorList>
            <person name="Marcisauskas S."/>
            <person name="Kim Y."/>
            <person name="Blasche S."/>
        </authorList>
    </citation>
    <scope>NUCLEOTIDE SEQUENCE [LARGE SCALE GENOMIC DNA]</scope>
    <source>
        <strain evidence="13 14">KR</strain>
    </source>
</reference>
<dbReference type="Proteomes" id="UP000777482">
    <property type="component" value="Unassembled WGS sequence"/>
</dbReference>
<evidence type="ECO:0000256" key="11">
    <source>
        <dbReference type="SAM" id="Phobius"/>
    </source>
</evidence>
<evidence type="ECO:0000256" key="5">
    <source>
        <dbReference type="ARBA" id="ARBA00020673"/>
    </source>
</evidence>
<keyword evidence="6 11" id="KW-0812">Transmembrane</keyword>
<dbReference type="Pfam" id="PF09335">
    <property type="entry name" value="VTT_dom"/>
    <property type="match status" value="1"/>
</dbReference>
<dbReference type="InterPro" id="IPR051076">
    <property type="entry name" value="Golgi_membrane_TVP38/TMEM64"/>
</dbReference>
<dbReference type="GO" id="GO:0000139">
    <property type="term" value="C:Golgi membrane"/>
    <property type="evidence" value="ECO:0007669"/>
    <property type="project" value="UniProtKB-SubCell"/>
</dbReference>
<evidence type="ECO:0000256" key="7">
    <source>
        <dbReference type="ARBA" id="ARBA00022989"/>
    </source>
</evidence>
<evidence type="ECO:0000256" key="10">
    <source>
        <dbReference type="SAM" id="MobiDB-lite"/>
    </source>
</evidence>
<comment type="caution">
    <text evidence="13">The sequence shown here is derived from an EMBL/GenBank/DDBJ whole genome shotgun (WGS) entry which is preliminary data.</text>
</comment>
<keyword evidence="7 11" id="KW-1133">Transmembrane helix</keyword>
<keyword evidence="14" id="KW-1185">Reference proteome</keyword>
<dbReference type="AlphaFoldDB" id="A0A9P6VSY3"/>
<evidence type="ECO:0000256" key="4">
    <source>
        <dbReference type="ARBA" id="ARBA00013533"/>
    </source>
</evidence>
<feature type="compositionally biased region" description="Low complexity" evidence="10">
    <location>
        <begin position="433"/>
        <end position="456"/>
    </location>
</feature>
<keyword evidence="8" id="KW-0333">Golgi apparatus</keyword>
<evidence type="ECO:0000256" key="1">
    <source>
        <dbReference type="ARBA" id="ARBA00002978"/>
    </source>
</evidence>
<evidence type="ECO:0000256" key="8">
    <source>
        <dbReference type="ARBA" id="ARBA00023034"/>
    </source>
</evidence>
<keyword evidence="9 11" id="KW-0472">Membrane</keyword>
<evidence type="ECO:0000256" key="2">
    <source>
        <dbReference type="ARBA" id="ARBA00004653"/>
    </source>
</evidence>